<dbReference type="GO" id="GO:0005085">
    <property type="term" value="F:guanyl-nucleotide exchange factor activity"/>
    <property type="evidence" value="ECO:0007669"/>
    <property type="project" value="InterPro"/>
</dbReference>
<dbReference type="Gene3D" id="1.10.1000.11">
    <property type="entry name" value="Arf Nucleotide-binding Site Opener,domain 2"/>
    <property type="match status" value="1"/>
</dbReference>
<keyword evidence="1" id="KW-0813">Transport</keyword>
<keyword evidence="2" id="KW-0963">Cytoplasm</keyword>
<proteinExistence type="predicted"/>
<dbReference type="InterPro" id="IPR046455">
    <property type="entry name" value="Sec7/BIG1-like_C"/>
</dbReference>
<dbReference type="GO" id="GO:0030663">
    <property type="term" value="C:COPI-coated vesicle membrane"/>
    <property type="evidence" value="ECO:0007669"/>
    <property type="project" value="UniProtKB-SubCell"/>
</dbReference>
<feature type="region of interest" description="Disordered" evidence="6">
    <location>
        <begin position="187"/>
        <end position="223"/>
    </location>
</feature>
<dbReference type="STRING" id="341454.A0A4S2N6Q7"/>
<name>A0A4S2N6Q7_9PEZI</name>
<dbReference type="InterPro" id="IPR023394">
    <property type="entry name" value="Sec7_C_sf"/>
</dbReference>
<dbReference type="Pfam" id="PF20252">
    <property type="entry name" value="BIG2_C"/>
    <property type="match status" value="1"/>
</dbReference>
<dbReference type="PANTHER" id="PTHR10663:SF375">
    <property type="entry name" value="LD29171P"/>
    <property type="match status" value="1"/>
</dbReference>
<dbReference type="SMART" id="SM00222">
    <property type="entry name" value="Sec7"/>
    <property type="match status" value="1"/>
</dbReference>
<evidence type="ECO:0000259" key="7">
    <source>
        <dbReference type="PROSITE" id="PS50190"/>
    </source>
</evidence>
<gene>
    <name evidence="8" type="ORF">EX30DRAFT_302131</name>
</gene>
<protein>
    <submittedName>
        <fullName evidence="8">Sec7-domain-containing protein</fullName>
    </submittedName>
</protein>
<evidence type="ECO:0000256" key="6">
    <source>
        <dbReference type="SAM" id="MobiDB-lite"/>
    </source>
</evidence>
<feature type="region of interest" description="Disordered" evidence="6">
    <location>
        <begin position="1021"/>
        <end position="1044"/>
    </location>
</feature>
<dbReference type="InterPro" id="IPR016024">
    <property type="entry name" value="ARM-type_fold"/>
</dbReference>
<sequence>MVFVVQALETIGNSREAKRKPHLATVVQAALDAIGESAPEPPADPTVIFEPLRIACTLTNTQVVKEALDCIGKLISYSYFSFVPPHLEGEEDQPPLIERAIETVCDCFQGETTPNEIQLQIVKALLAAVLNDKMIVHGAGLLKAVRQTYNIFLLSRDAPNQGTAQTTLTQMVNTVFERVEGCIARREAGSRGKNNESSLTVNIPIGDTDSGNANDETENTVLPPVVDEKPSEKITLQSFENRKSFDDDRIHESAPTTVTLSPRRPPPIESGSEAVPMTTEDQEQDDEDEVFIKDAFLVFRAMCKLSIKTLPAEQIADLRSHGMRSKLLSLHLIRELLLKHMKVFVSPFSTIRSSSSGEATGFVHAIKQYLCLSLSRNAASAVSNVFEVCCEIFWLLMKHMRVMLKKEIEVFLKEIYFNVLDNKHSSVQQKQALLSVLERLCADARAMVEFYLNYDCDDSALDNMFQRIIEHLARIATTHVEITDAQIQQYPEHRKVITRSTQRNQVAIPPLSTNTVGGAHNLTPADPAFPVEYMLKRDALDGLIAVLRSLVEWSQKDVENVQRQSNDSDHDEEDSSDQGRSSPRRSTVGTPTASTPIGDGGSDSGKLFDDPNQLERVKARKTALNESIRLFNFKPKRGIKALISQGFITSSSPEHIAHFLLNTPILSKAMIGEYLGEGDTDNVATMHAFVDLMDFSRMRFVDALRRFLQSFRLPGEAQKIDRFMLKFAERYISGNPNAFANADTAYVLAYSVIMLNTDQHSDKLKGKPRMTREEFIKNNRGINDGQDLPEDYLSSIYHDIRENEIILEDEREAKFDLANQQPAGSIVEGIGRVIANAGRDLEREAYVQASEEMANKTEQLFRSLLKAQRRAGSSRPTVPRFIPASSSRHVGPMFEVTWMSFLSSLSGTAQESNDLEIIRLCMEGFKLAIRISCLFELETPRMAFVSALAKFTHLNNLSEMKPKNMEALKALLEVAQTEGNLLKNSWRDVLMCISQLERFQLISSGADEGSIPDVTKGRYVHNDSSEARPRSSMSSTRTARTRTRAQSHTFYVPEVAEEARAREVVIAVDRIFANTSNLNGSAIVDFVEALSEVSWQEIQSSGQSEHPRMFSLQKSVEIMYYNMGRIRVEWTGMWNVLGKHFNQVGTHSNTSVVFFALDSLRQLSMRFLEKEELAHFKFQKDFLSPFQYVMENHTVVPVKDMVLRCLSQMLQARGDIIKSGWRTMFGVFTQAAKENYDSIVNLAFDNVRRIYRDRFGVIVQQGAFGDMILCLTEFAKNQRFQKVSLQAIETLKGTVPVMLKCPECPVSHTGAVEDKTDTPQVVKEDPMLKYWFPVLFAFHDILMTGEDLEARTRALDYLFDVLTEYGGGFEPEFWDTICRELLFPIFMVLKSRSEKVPLKQESIGLWLSTTMIQALRNLIALLTHYFDTLERLLDGFLELLVTCICQENDTIARIGSSCLQQLILQSVDKLQPEHWAKIVSAFVQLFETTTADALFTAVPISGRTASSGTLPAPSTDLRQITESIVEDSDGENALKLEGLASDNTGTSDLQPPTEDDSATSETESYPRTAELEDYRPQTLHQQPVVTAQRRRFFIKIITKCVLQLLLIETVSELFQNDQVYNKIPSSELLRLMTLLNRSFSFARRFNNDKELRMRLWREGFMKHPPNLLKQESGSASTYVSILLRMYHDEGPERRQNRKQVEEALIPLCIDIIRGFIILEEETQHRNIVAWRPVVVDVLEGYTSFPEEDFLKHIKTFYALAMDMMDREGLQPDVMQSLGRLLRRAGELTIGIPAKRKESVSRRRKGSVAFSMRNGTGGAM</sequence>
<keyword evidence="3" id="KW-0653">Protein transport</keyword>
<dbReference type="InterPro" id="IPR015403">
    <property type="entry name" value="Mon2/Sec7/BIG1-like_HDS"/>
</dbReference>
<dbReference type="PROSITE" id="PS50190">
    <property type="entry name" value="SEC7"/>
    <property type="match status" value="1"/>
</dbReference>
<evidence type="ECO:0000313" key="9">
    <source>
        <dbReference type="Proteomes" id="UP000298138"/>
    </source>
</evidence>
<dbReference type="InterPro" id="IPR035999">
    <property type="entry name" value="Sec7_dom_sf"/>
</dbReference>
<keyword evidence="4" id="KW-0472">Membrane</keyword>
<reference evidence="8 9" key="1">
    <citation type="submission" date="2019-04" db="EMBL/GenBank/DDBJ databases">
        <title>Comparative genomics and transcriptomics to analyze fruiting body development in filamentous ascomycetes.</title>
        <authorList>
            <consortium name="DOE Joint Genome Institute"/>
            <person name="Lutkenhaus R."/>
            <person name="Traeger S."/>
            <person name="Breuer J."/>
            <person name="Kuo A."/>
            <person name="Lipzen A."/>
            <person name="Pangilinan J."/>
            <person name="Dilworth D."/>
            <person name="Sandor L."/>
            <person name="Poggeler S."/>
            <person name="Barry K."/>
            <person name="Grigoriev I.V."/>
            <person name="Nowrousian M."/>
        </authorList>
    </citation>
    <scope>NUCLEOTIDE SEQUENCE [LARGE SCALE GENOMIC DNA]</scope>
    <source>
        <strain evidence="8 9">CBS 389.68</strain>
    </source>
</reference>
<evidence type="ECO:0000256" key="5">
    <source>
        <dbReference type="ARBA" id="ARBA00060451"/>
    </source>
</evidence>
<dbReference type="Pfam" id="PF12783">
    <property type="entry name" value="Sec7-like_HUS"/>
    <property type="match status" value="1"/>
</dbReference>
<dbReference type="OrthoDB" id="18431at2759"/>
<dbReference type="InterPro" id="IPR032691">
    <property type="entry name" value="Mon2/Sec7/BIG1-like_HUS"/>
</dbReference>
<dbReference type="Proteomes" id="UP000298138">
    <property type="component" value="Unassembled WGS sequence"/>
</dbReference>
<dbReference type="SUPFAM" id="SSF48371">
    <property type="entry name" value="ARM repeat"/>
    <property type="match status" value="2"/>
</dbReference>
<dbReference type="InterPro" id="IPR032629">
    <property type="entry name" value="DCB_dom"/>
</dbReference>
<keyword evidence="9" id="KW-1185">Reference proteome</keyword>
<feature type="region of interest" description="Disordered" evidence="6">
    <location>
        <begin position="239"/>
        <end position="286"/>
    </location>
</feature>
<dbReference type="SUPFAM" id="SSF48425">
    <property type="entry name" value="Sec7 domain"/>
    <property type="match status" value="1"/>
</dbReference>
<evidence type="ECO:0000256" key="1">
    <source>
        <dbReference type="ARBA" id="ARBA00022448"/>
    </source>
</evidence>
<dbReference type="Pfam" id="PF01369">
    <property type="entry name" value="Sec7"/>
    <property type="match status" value="1"/>
</dbReference>
<comment type="subcellular location">
    <subcellularLocation>
        <location evidence="5">Cytoplasmic vesicle</location>
        <location evidence="5">COPI-coated vesicle membrane</location>
    </subcellularLocation>
</comment>
<dbReference type="Pfam" id="PF16213">
    <property type="entry name" value="DCB"/>
    <property type="match status" value="1"/>
</dbReference>
<evidence type="ECO:0000256" key="4">
    <source>
        <dbReference type="ARBA" id="ARBA00023136"/>
    </source>
</evidence>
<dbReference type="Pfam" id="PF09324">
    <property type="entry name" value="Sec7-like_HDS"/>
    <property type="match status" value="1"/>
</dbReference>
<feature type="compositionally biased region" description="Basic and acidic residues" evidence="6">
    <location>
        <begin position="240"/>
        <end position="252"/>
    </location>
</feature>
<dbReference type="InParanoid" id="A0A4S2N6Q7"/>
<evidence type="ECO:0000256" key="3">
    <source>
        <dbReference type="ARBA" id="ARBA00022927"/>
    </source>
</evidence>
<feature type="domain" description="SEC7" evidence="7">
    <location>
        <begin position="613"/>
        <end position="803"/>
    </location>
</feature>
<evidence type="ECO:0000256" key="2">
    <source>
        <dbReference type="ARBA" id="ARBA00022490"/>
    </source>
</evidence>
<dbReference type="FunFam" id="1.10.220.20:FF:000002">
    <property type="entry name" value="Brefeldin A-inhibited guanine nucleotide-exchange protein 1"/>
    <property type="match status" value="1"/>
</dbReference>
<accession>A0A4S2N6Q7</accession>
<feature type="region of interest" description="Disordered" evidence="6">
    <location>
        <begin position="1539"/>
        <end position="1576"/>
    </location>
</feature>
<dbReference type="InterPro" id="IPR000904">
    <property type="entry name" value="Sec7_dom"/>
</dbReference>
<dbReference type="PANTHER" id="PTHR10663">
    <property type="entry name" value="GUANYL-NUCLEOTIDE EXCHANGE FACTOR"/>
    <property type="match status" value="1"/>
</dbReference>
<organism evidence="8 9">
    <name type="scientific">Ascodesmis nigricans</name>
    <dbReference type="NCBI Taxonomy" id="341454"/>
    <lineage>
        <taxon>Eukaryota</taxon>
        <taxon>Fungi</taxon>
        <taxon>Dikarya</taxon>
        <taxon>Ascomycota</taxon>
        <taxon>Pezizomycotina</taxon>
        <taxon>Pezizomycetes</taxon>
        <taxon>Pezizales</taxon>
        <taxon>Ascodesmidaceae</taxon>
        <taxon>Ascodesmis</taxon>
    </lineage>
</organism>
<evidence type="ECO:0000313" key="8">
    <source>
        <dbReference type="EMBL" id="TGZ85018.1"/>
    </source>
</evidence>
<dbReference type="EMBL" id="ML220112">
    <property type="protein sequence ID" value="TGZ85018.1"/>
    <property type="molecule type" value="Genomic_DNA"/>
</dbReference>
<dbReference type="FunFam" id="1.10.1000.11:FF:000003">
    <property type="entry name" value="Brefeldin A-inhibited guanine nucleotide-exchange protein 1"/>
    <property type="match status" value="1"/>
</dbReference>
<feature type="compositionally biased region" description="Polar residues" evidence="6">
    <location>
        <begin position="578"/>
        <end position="595"/>
    </location>
</feature>
<dbReference type="CDD" id="cd00171">
    <property type="entry name" value="Sec7"/>
    <property type="match status" value="1"/>
</dbReference>
<dbReference type="GO" id="GO:0032012">
    <property type="term" value="P:regulation of ARF protein signal transduction"/>
    <property type="evidence" value="ECO:0007669"/>
    <property type="project" value="InterPro"/>
</dbReference>
<feature type="region of interest" description="Disordered" evidence="6">
    <location>
        <begin position="557"/>
        <end position="611"/>
    </location>
</feature>
<dbReference type="FunCoup" id="A0A4S2N6Q7">
    <property type="interactions" value="1043"/>
</dbReference>
<dbReference type="Gene3D" id="1.10.220.20">
    <property type="match status" value="1"/>
</dbReference>
<dbReference type="GO" id="GO:0015031">
    <property type="term" value="P:protein transport"/>
    <property type="evidence" value="ECO:0007669"/>
    <property type="project" value="UniProtKB-KW"/>
</dbReference>
<feature type="compositionally biased region" description="Polar residues" evidence="6">
    <location>
        <begin position="1541"/>
        <end position="1550"/>
    </location>
</feature>